<reference evidence="2 3" key="1">
    <citation type="submission" date="2020-08" db="EMBL/GenBank/DDBJ databases">
        <title>Functional genomics of gut bacteria from endangered species of beetles.</title>
        <authorList>
            <person name="Carlos-Shanley C."/>
        </authorList>
    </citation>
    <scope>NUCLEOTIDE SEQUENCE [LARGE SCALE GENOMIC DNA]</scope>
    <source>
        <strain evidence="2 3">S00239</strain>
    </source>
</reference>
<proteinExistence type="predicted"/>
<dbReference type="RefSeq" id="WP_039920411.1">
    <property type="nucleotide sequence ID" value="NZ_JACHLP010000005.1"/>
</dbReference>
<sequence>MTIRTFRALCCVAAMSAPVLHAAADVAVQFIHPEHYADAGDYGVRSQRNLESIKRHLQALGDRCLPAGHTLDIRIIDLDLAGRHEWWRPGTYDVRIMRGVTWPRADLEYLWKDAQGKVLAERQERVSDMDYLSRSAFVRSDGDPLVYDKAMLTEWFERRFCPQHRG</sequence>
<gene>
    <name evidence="2" type="ORF">HNP55_002929</name>
</gene>
<evidence type="ECO:0008006" key="4">
    <source>
        <dbReference type="Google" id="ProtNLM"/>
    </source>
</evidence>
<evidence type="ECO:0000256" key="1">
    <source>
        <dbReference type="SAM" id="SignalP"/>
    </source>
</evidence>
<dbReference type="AlphaFoldDB" id="A0A840LCH8"/>
<feature type="signal peptide" evidence="1">
    <location>
        <begin position="1"/>
        <end position="22"/>
    </location>
</feature>
<dbReference type="EMBL" id="JACHLP010000005">
    <property type="protein sequence ID" value="MBB4844393.1"/>
    <property type="molecule type" value="Genomic_DNA"/>
</dbReference>
<evidence type="ECO:0000313" key="2">
    <source>
        <dbReference type="EMBL" id="MBB4844393.1"/>
    </source>
</evidence>
<keyword evidence="3" id="KW-1185">Reference proteome</keyword>
<comment type="caution">
    <text evidence="2">The sequence shown here is derived from an EMBL/GenBank/DDBJ whole genome shotgun (WGS) entry which is preliminary data.</text>
</comment>
<dbReference type="Pfam" id="PF11454">
    <property type="entry name" value="DUF3016"/>
    <property type="match status" value="1"/>
</dbReference>
<accession>A0A840LCH8</accession>
<organism evidence="2 3">
    <name type="scientific">Roseateles oligotrophus</name>
    <dbReference type="NCBI Taxonomy" id="1769250"/>
    <lineage>
        <taxon>Bacteria</taxon>
        <taxon>Pseudomonadati</taxon>
        <taxon>Pseudomonadota</taxon>
        <taxon>Betaproteobacteria</taxon>
        <taxon>Burkholderiales</taxon>
        <taxon>Sphaerotilaceae</taxon>
        <taxon>Roseateles</taxon>
    </lineage>
</organism>
<feature type="chain" id="PRO_5032474324" description="DUF3016 family protein" evidence="1">
    <location>
        <begin position="23"/>
        <end position="166"/>
    </location>
</feature>
<protein>
    <recommendedName>
        <fullName evidence="4">DUF3016 family protein</fullName>
    </recommendedName>
</protein>
<keyword evidence="1" id="KW-0732">Signal</keyword>
<dbReference type="Proteomes" id="UP000562027">
    <property type="component" value="Unassembled WGS sequence"/>
</dbReference>
<dbReference type="InterPro" id="IPR021557">
    <property type="entry name" value="DUF3016"/>
</dbReference>
<evidence type="ECO:0000313" key="3">
    <source>
        <dbReference type="Proteomes" id="UP000562027"/>
    </source>
</evidence>
<name>A0A840LCH8_9BURK</name>